<protein>
    <submittedName>
        <fullName evidence="2">Uncharacterized protein</fullName>
    </submittedName>
</protein>
<dbReference type="EMBL" id="CP077107">
    <property type="protein sequence ID" value="QXO95378.1"/>
    <property type="molecule type" value="Genomic_DNA"/>
</dbReference>
<proteinExistence type="predicted"/>
<organism evidence="2 3">
    <name type="scientific">Methanospirillum hungatei</name>
    <dbReference type="NCBI Taxonomy" id="2203"/>
    <lineage>
        <taxon>Archaea</taxon>
        <taxon>Methanobacteriati</taxon>
        <taxon>Methanobacteriota</taxon>
        <taxon>Stenosarchaea group</taxon>
        <taxon>Methanomicrobia</taxon>
        <taxon>Methanomicrobiales</taxon>
        <taxon>Methanospirillaceae</taxon>
        <taxon>Methanospirillum</taxon>
    </lineage>
</organism>
<evidence type="ECO:0000313" key="2">
    <source>
        <dbReference type="EMBL" id="QXO95378.1"/>
    </source>
</evidence>
<sequence length="676" mass="75166">MLQTTDPIRYILDEFSKEHEGDRVVATCLIMSLASRAVINSKGLHVSITGESGKGKSHTIDTMLSLVPDELRIDGRMSDKALFYINDLKPGSIIALDDVSLSDQMQEILKGVTSSFQRPFRYRTVSKERTGMTCIIPERCVWWITKVEGAGDDQVFNRMLTCWIDDSEELDKRVLERALDEASRIPATHTKIRKEVRVIRQIWRTITPSWVTIPFAKQIRFNSAANRRNPDMLLDLIKTFAVLNQFQRERSVVDGTPCVVATKEDFSAAAQLFDALNGDTGGQETKLTKREASLITAIQALNLTEMTVPDLQRITGWSNSSIYKLLNGYQSRGSVYSGLLEKCPAISYYERAITSGENGQTVSRRLKVFTWDQQLYESWLTRGTVTLRKDDPAVDEDFRDPGPEGGDAGSRKEKEDGSGDTAQSEETFDPGSVSAEEGAGQQPDSSPDDGSCVEAVRKKEGHFCRSAAPAADESSANILLNTVHPSSLRDLSLYAAEGELTGGEHSSPLSVDDTLCEFRVAEHDSLLSSDNREISKPTPEFERIPAAQCSIPAVLQISQIDPHEFVHLTGWPSQERCAVCGRKPTMYTQKMRKGQNNPPIMLCEACYHRAVSSHVARLVTLPGVIQTSSMVRRETGGRCSLCDILPVAWIDRESHIGLCESCYKRESARNTRENPE</sequence>
<name>A0A8F5VP91_METHU</name>
<gene>
    <name evidence="2" type="ORF">KSK55_02955</name>
</gene>
<feature type="region of interest" description="Disordered" evidence="1">
    <location>
        <begin position="391"/>
        <end position="452"/>
    </location>
</feature>
<dbReference type="Proteomes" id="UP000694228">
    <property type="component" value="Chromosome"/>
</dbReference>
<accession>A0A8F5VP91</accession>
<dbReference type="AlphaFoldDB" id="A0A8F5VP91"/>
<reference evidence="2 3" key="1">
    <citation type="submission" date="2021-06" db="EMBL/GenBank/DDBJ databases">
        <title>Complete genome sequence of the secondary alcohol utilizing methanogen Methanospirillum hungatei strain GP1.</title>
        <authorList>
            <person name="Day L.A."/>
            <person name="Costa K.C."/>
        </authorList>
    </citation>
    <scope>NUCLEOTIDE SEQUENCE [LARGE SCALE GENOMIC DNA]</scope>
    <source>
        <strain evidence="2 3">GP1</strain>
    </source>
</reference>
<evidence type="ECO:0000256" key="1">
    <source>
        <dbReference type="SAM" id="MobiDB-lite"/>
    </source>
</evidence>
<dbReference type="OrthoDB" id="117814at2157"/>
<evidence type="ECO:0000313" key="3">
    <source>
        <dbReference type="Proteomes" id="UP000694228"/>
    </source>
</evidence>